<dbReference type="InterPro" id="IPR038330">
    <property type="entry name" value="TspO/MBR-related_sf"/>
</dbReference>
<evidence type="ECO:0000256" key="2">
    <source>
        <dbReference type="ARBA" id="ARBA00007524"/>
    </source>
</evidence>
<comment type="similarity">
    <text evidence="2">Belongs to the TspO/BZRP family.</text>
</comment>
<proteinExistence type="inferred from homology"/>
<keyword evidence="8" id="KW-1185">Reference proteome</keyword>
<dbReference type="Gene3D" id="1.20.1260.100">
    <property type="entry name" value="TspO/MBR protein"/>
    <property type="match status" value="1"/>
</dbReference>
<evidence type="ECO:0000256" key="1">
    <source>
        <dbReference type="ARBA" id="ARBA00004141"/>
    </source>
</evidence>
<dbReference type="RefSeq" id="WP_191695846.1">
    <property type="nucleotide sequence ID" value="NZ_JACSQN010000019.1"/>
</dbReference>
<feature type="transmembrane region" description="Helical" evidence="6">
    <location>
        <begin position="139"/>
        <end position="159"/>
    </location>
</feature>
<comment type="subcellular location">
    <subcellularLocation>
        <location evidence="1">Membrane</location>
        <topology evidence="1">Multi-pass membrane protein</topology>
    </subcellularLocation>
</comment>
<gene>
    <name evidence="7" type="ORF">H9649_15730</name>
</gene>
<sequence length="165" mass="18759">MELLKVNGRYDGKRIATGILLPIIGGSITGWIANRNSQEKYKKLKKPSFSPPPAAFPIAWTTLYGMMGLAKYRVEKKKEFGLREPTNIPSYEIQLGLNYLWSFLFFRWGLRGTALMEMTVLLGTIALTTYEFYAVDKTAGTLMIPYIGWVAFALTLNYATWKLNK</sequence>
<comment type="caution">
    <text evidence="7">The sequence shown here is derived from an EMBL/GenBank/DDBJ whole genome shotgun (WGS) entry which is preliminary data.</text>
</comment>
<keyword evidence="3 6" id="KW-0812">Transmembrane</keyword>
<dbReference type="EMBL" id="JACSQN010000019">
    <property type="protein sequence ID" value="MBD7986021.1"/>
    <property type="molecule type" value="Genomic_DNA"/>
</dbReference>
<feature type="transmembrane region" description="Helical" evidence="6">
    <location>
        <begin position="114"/>
        <end position="133"/>
    </location>
</feature>
<reference evidence="7 8" key="1">
    <citation type="submission" date="2020-08" db="EMBL/GenBank/DDBJ databases">
        <title>A Genomic Blueprint of the Chicken Gut Microbiome.</title>
        <authorList>
            <person name="Gilroy R."/>
            <person name="Ravi A."/>
            <person name="Getino M."/>
            <person name="Pursley I."/>
            <person name="Horton D.L."/>
            <person name="Alikhan N.-F."/>
            <person name="Baker D."/>
            <person name="Gharbi K."/>
            <person name="Hall N."/>
            <person name="Watson M."/>
            <person name="Adriaenssens E.M."/>
            <person name="Foster-Nyarko E."/>
            <person name="Jarju S."/>
            <person name="Secka A."/>
            <person name="Antonio M."/>
            <person name="Oren A."/>
            <person name="Chaudhuri R."/>
            <person name="La Ragione R.M."/>
            <person name="Hildebrand F."/>
            <person name="Pallen M.J."/>
        </authorList>
    </citation>
    <scope>NUCLEOTIDE SEQUENCE [LARGE SCALE GENOMIC DNA]</scope>
    <source>
        <strain evidence="7 8">Sa2YVA2</strain>
    </source>
</reference>
<evidence type="ECO:0000256" key="5">
    <source>
        <dbReference type="ARBA" id="ARBA00023136"/>
    </source>
</evidence>
<name>A0ABR8UDD4_9BACL</name>
<dbReference type="CDD" id="cd15904">
    <property type="entry name" value="TSPO_MBR"/>
    <property type="match status" value="1"/>
</dbReference>
<dbReference type="PANTHER" id="PTHR10057:SF0">
    <property type="entry name" value="TRANSLOCATOR PROTEIN"/>
    <property type="match status" value="1"/>
</dbReference>
<dbReference type="Proteomes" id="UP000626786">
    <property type="component" value="Unassembled WGS sequence"/>
</dbReference>
<evidence type="ECO:0000256" key="6">
    <source>
        <dbReference type="SAM" id="Phobius"/>
    </source>
</evidence>
<keyword evidence="5 6" id="KW-0472">Membrane</keyword>
<keyword evidence="4 6" id="KW-1133">Transmembrane helix</keyword>
<evidence type="ECO:0000313" key="8">
    <source>
        <dbReference type="Proteomes" id="UP000626786"/>
    </source>
</evidence>
<dbReference type="Pfam" id="PF03073">
    <property type="entry name" value="TspO_MBR"/>
    <property type="match status" value="1"/>
</dbReference>
<evidence type="ECO:0000256" key="3">
    <source>
        <dbReference type="ARBA" id="ARBA00022692"/>
    </source>
</evidence>
<protein>
    <submittedName>
        <fullName evidence="7">Tryptophan-rich sensory protein</fullName>
    </submittedName>
</protein>
<dbReference type="PANTHER" id="PTHR10057">
    <property type="entry name" value="PERIPHERAL-TYPE BENZODIAZEPINE RECEPTOR"/>
    <property type="match status" value="1"/>
</dbReference>
<feature type="transmembrane region" description="Helical" evidence="6">
    <location>
        <begin position="15"/>
        <end position="34"/>
    </location>
</feature>
<evidence type="ECO:0000256" key="4">
    <source>
        <dbReference type="ARBA" id="ARBA00022989"/>
    </source>
</evidence>
<dbReference type="InterPro" id="IPR004307">
    <property type="entry name" value="TspO_MBR"/>
</dbReference>
<organism evidence="7 8">
    <name type="scientific">Sporosarcina quadrami</name>
    <dbReference type="NCBI Taxonomy" id="2762234"/>
    <lineage>
        <taxon>Bacteria</taxon>
        <taxon>Bacillati</taxon>
        <taxon>Bacillota</taxon>
        <taxon>Bacilli</taxon>
        <taxon>Bacillales</taxon>
        <taxon>Caryophanaceae</taxon>
        <taxon>Sporosarcina</taxon>
    </lineage>
</organism>
<dbReference type="PIRSF" id="PIRSF005859">
    <property type="entry name" value="PBR"/>
    <property type="match status" value="1"/>
</dbReference>
<accession>A0ABR8UDD4</accession>
<evidence type="ECO:0000313" key="7">
    <source>
        <dbReference type="EMBL" id="MBD7986021.1"/>
    </source>
</evidence>